<proteinExistence type="predicted"/>
<feature type="transmembrane region" description="Helical" evidence="7">
    <location>
        <begin position="361"/>
        <end position="377"/>
    </location>
</feature>
<evidence type="ECO:0000313" key="9">
    <source>
        <dbReference type="Proteomes" id="UP000053226"/>
    </source>
</evidence>
<dbReference type="GO" id="GO:0005886">
    <property type="term" value="C:plasma membrane"/>
    <property type="evidence" value="ECO:0007669"/>
    <property type="project" value="UniProtKB-SubCell"/>
</dbReference>
<accession>A0A0N0Z8F6</accession>
<feature type="transmembrane region" description="Helical" evidence="7">
    <location>
        <begin position="109"/>
        <end position="128"/>
    </location>
</feature>
<keyword evidence="2" id="KW-0813">Transport</keyword>
<evidence type="ECO:0000256" key="4">
    <source>
        <dbReference type="ARBA" id="ARBA00022692"/>
    </source>
</evidence>
<evidence type="ECO:0000256" key="7">
    <source>
        <dbReference type="SAM" id="Phobius"/>
    </source>
</evidence>
<dbReference type="GO" id="GO:0022857">
    <property type="term" value="F:transmembrane transporter activity"/>
    <property type="evidence" value="ECO:0007669"/>
    <property type="project" value="InterPro"/>
</dbReference>
<keyword evidence="4 7" id="KW-0812">Transmembrane</keyword>
<dbReference type="Proteomes" id="UP000053226">
    <property type="component" value="Unassembled WGS sequence"/>
</dbReference>
<evidence type="ECO:0000256" key="3">
    <source>
        <dbReference type="ARBA" id="ARBA00022475"/>
    </source>
</evidence>
<gene>
    <name evidence="8" type="ORF">M992_1246</name>
</gene>
<keyword evidence="9" id="KW-1185">Reference proteome</keyword>
<feature type="transmembrane region" description="Helical" evidence="7">
    <location>
        <begin position="61"/>
        <end position="77"/>
    </location>
</feature>
<comment type="subcellular location">
    <subcellularLocation>
        <location evidence="1">Cell membrane</location>
        <topology evidence="1">Multi-pass membrane protein</topology>
    </subcellularLocation>
</comment>
<dbReference type="PANTHER" id="PTHR30509">
    <property type="entry name" value="P-HYDROXYBENZOIC ACID EFFLUX PUMP SUBUNIT-RELATED"/>
    <property type="match status" value="1"/>
</dbReference>
<feature type="transmembrane region" description="Helical" evidence="7">
    <location>
        <begin position="282"/>
        <end position="301"/>
    </location>
</feature>
<dbReference type="PANTHER" id="PTHR30509:SF9">
    <property type="entry name" value="MULTIDRUG RESISTANCE PROTEIN MDTO"/>
    <property type="match status" value="1"/>
</dbReference>
<keyword evidence="6 7" id="KW-0472">Membrane</keyword>
<feature type="transmembrane region" description="Helical" evidence="7">
    <location>
        <begin position="409"/>
        <end position="435"/>
    </location>
</feature>
<evidence type="ECO:0000256" key="6">
    <source>
        <dbReference type="ARBA" id="ARBA00023136"/>
    </source>
</evidence>
<feature type="transmembrane region" description="Helical" evidence="7">
    <location>
        <begin position="12"/>
        <end position="30"/>
    </location>
</feature>
<dbReference type="RefSeq" id="WP_053907783.1">
    <property type="nucleotide sequence ID" value="NZ_CAWMUS010000011.1"/>
</dbReference>
<feature type="transmembrane region" description="Helical" evidence="7">
    <location>
        <begin position="36"/>
        <end position="54"/>
    </location>
</feature>
<keyword evidence="3" id="KW-1003">Cell membrane</keyword>
<evidence type="ECO:0000256" key="5">
    <source>
        <dbReference type="ARBA" id="ARBA00022989"/>
    </source>
</evidence>
<dbReference type="InterPro" id="IPR006726">
    <property type="entry name" value="PHBA_efflux_AaeB/fusaric-R"/>
</dbReference>
<feature type="transmembrane region" description="Helical" evidence="7">
    <location>
        <begin position="332"/>
        <end position="355"/>
    </location>
</feature>
<dbReference type="AlphaFoldDB" id="A0A0N0Z8F6"/>
<organism evidence="8 9">
    <name type="scientific">Moellerella wisconsensis ATCC 35017</name>
    <dbReference type="NCBI Taxonomy" id="1354267"/>
    <lineage>
        <taxon>Bacteria</taxon>
        <taxon>Pseudomonadati</taxon>
        <taxon>Pseudomonadota</taxon>
        <taxon>Gammaproteobacteria</taxon>
        <taxon>Enterobacterales</taxon>
        <taxon>Morganellaceae</taxon>
        <taxon>Moellerella</taxon>
    </lineage>
</organism>
<comment type="caution">
    <text evidence="8">The sequence shown here is derived from an EMBL/GenBank/DDBJ whole genome shotgun (WGS) entry which is preliminary data.</text>
</comment>
<keyword evidence="5 7" id="KW-1133">Transmembrane helix</keyword>
<feature type="transmembrane region" description="Helical" evidence="7">
    <location>
        <begin position="83"/>
        <end position="102"/>
    </location>
</feature>
<protein>
    <recommendedName>
        <fullName evidence="10">FUSC family protein</fullName>
    </recommendedName>
</protein>
<feature type="transmembrane region" description="Helical" evidence="7">
    <location>
        <begin position="307"/>
        <end position="325"/>
    </location>
</feature>
<dbReference type="EMBL" id="LGAA01000011">
    <property type="protein sequence ID" value="KPD03369.1"/>
    <property type="molecule type" value="Genomic_DNA"/>
</dbReference>
<evidence type="ECO:0000256" key="1">
    <source>
        <dbReference type="ARBA" id="ARBA00004651"/>
    </source>
</evidence>
<dbReference type="OrthoDB" id="9807111at2"/>
<feature type="transmembrane region" description="Helical" evidence="7">
    <location>
        <begin position="134"/>
        <end position="155"/>
    </location>
</feature>
<evidence type="ECO:0000256" key="2">
    <source>
        <dbReference type="ARBA" id="ARBA00022448"/>
    </source>
</evidence>
<feature type="transmembrane region" description="Helical" evidence="7">
    <location>
        <begin position="384"/>
        <end position="403"/>
    </location>
</feature>
<reference evidence="8 9" key="1">
    <citation type="submission" date="2015-07" db="EMBL/GenBank/DDBJ databases">
        <title>ATOL: Assembling a taxonomically balanced genome-scale reconstruction of the evolutionary history of the Enterobacteriaceae.</title>
        <authorList>
            <person name="Plunkett G.III."/>
            <person name="Neeno-Eckwall E.C."/>
            <person name="Glasner J.D."/>
            <person name="Perna N.T."/>
        </authorList>
    </citation>
    <scope>NUCLEOTIDE SEQUENCE [LARGE SCALE GENOMIC DNA]</scope>
    <source>
        <strain evidence="8 9">ATCC 35017</strain>
    </source>
</reference>
<evidence type="ECO:0008006" key="10">
    <source>
        <dbReference type="Google" id="ProtNLM"/>
    </source>
</evidence>
<name>A0A0N0Z8F6_9GAMM</name>
<dbReference type="Pfam" id="PF04632">
    <property type="entry name" value="FUSC"/>
    <property type="match status" value="2"/>
</dbReference>
<sequence length="566" mass="65028">MMSNNKIYSWEFALKYTLALFLSWYIPSYLGFDKPYWSMMTVAIISYPNVSLSFAKMGARLIGSLIGVIAVTVIANVSLNDYWWFSSLIILWVSLCLFLSSISKYMMPYLFSLSGYTSAIIAFGASLAPTPTTIFTLSQERLIEIMIGILVYSLIMKITPHNRIKLQTDEIKKDITHLKTQLLASLVKKNKNQTLNKLNEIIANVIAYDEFNTYENKFSIVNNPIFPINKINSQITFVIIALANRSILSYRAYKDFIFTSCKANHENNHRPSYFIFIDWTNAALNMLRLFIGLFISLLFWLNSGWDYGFVLPILVSISFTFGVSFPKVNMLAFIVMGLSIIAITFSYILKFYFLIQAESPVQAWLILFPLFLILGLLKSGSKLLFLASHVLSITIIFLINFTNPMNYDFLFFANISLGIFLSIIIVILLLFLIPFTSEQTLLKYRYLFTLNKITDFIKKPQHPTKLNNTILITINKINAYPNKYNHYLNTLYVLHVLISLHALMETSEHKNLLLTAMSMMIEKYTTDDIIATISQCSLSSSAQDNEYLRYAIGSIKYYYSYSQYQS</sequence>
<evidence type="ECO:0000313" key="8">
    <source>
        <dbReference type="EMBL" id="KPD03369.1"/>
    </source>
</evidence>